<dbReference type="InterPro" id="IPR024077">
    <property type="entry name" value="Neurolysin/TOP_dom2"/>
</dbReference>
<dbReference type="FunFam" id="3.40.390.10:FF:000074">
    <property type="entry name" value="Metalloprotease"/>
    <property type="match status" value="1"/>
</dbReference>
<protein>
    <submittedName>
        <fullName evidence="9">Saccharolysin</fullName>
    </submittedName>
</protein>
<evidence type="ECO:0000256" key="7">
    <source>
        <dbReference type="RuleBase" id="RU003435"/>
    </source>
</evidence>
<reference evidence="9 10" key="1">
    <citation type="submission" date="2017-06" db="EMBL/GenBank/DDBJ databases">
        <title>Draft genome sequence of a variant of Elsinoe murrayae.</title>
        <authorList>
            <person name="Cheng Q."/>
        </authorList>
    </citation>
    <scope>NUCLEOTIDE SEQUENCE [LARGE SCALE GENOMIC DNA]</scope>
    <source>
        <strain evidence="9 10">CQ-2017a</strain>
    </source>
</reference>
<dbReference type="SUPFAM" id="SSF55486">
    <property type="entry name" value="Metalloproteases ('zincins'), catalytic domain"/>
    <property type="match status" value="1"/>
</dbReference>
<evidence type="ECO:0000259" key="8">
    <source>
        <dbReference type="Pfam" id="PF01432"/>
    </source>
</evidence>
<gene>
    <name evidence="9" type="ORF">CAC42_6555</name>
</gene>
<evidence type="ECO:0000256" key="1">
    <source>
        <dbReference type="ARBA" id="ARBA00006040"/>
    </source>
</evidence>
<keyword evidence="6 7" id="KW-0482">Metalloprotease</keyword>
<dbReference type="EMBL" id="NKHZ01000088">
    <property type="protein sequence ID" value="PNS14042.1"/>
    <property type="molecule type" value="Genomic_DNA"/>
</dbReference>
<dbReference type="GO" id="GO:0004222">
    <property type="term" value="F:metalloendopeptidase activity"/>
    <property type="evidence" value="ECO:0007669"/>
    <property type="project" value="InterPro"/>
</dbReference>
<comment type="similarity">
    <text evidence="1 7">Belongs to the peptidase M3 family.</text>
</comment>
<dbReference type="InterPro" id="IPR024080">
    <property type="entry name" value="Neurolysin/TOP_N"/>
</dbReference>
<evidence type="ECO:0000256" key="3">
    <source>
        <dbReference type="ARBA" id="ARBA00022723"/>
    </source>
</evidence>
<dbReference type="Pfam" id="PF01432">
    <property type="entry name" value="Peptidase_M3"/>
    <property type="match status" value="1"/>
</dbReference>
<dbReference type="Gene3D" id="3.40.390.10">
    <property type="entry name" value="Collagenase (Catalytic Domain)"/>
    <property type="match status" value="1"/>
</dbReference>
<dbReference type="PANTHER" id="PTHR11804:SF84">
    <property type="entry name" value="SACCHAROLYSIN"/>
    <property type="match status" value="1"/>
</dbReference>
<keyword evidence="3 7" id="KW-0479">Metal-binding</keyword>
<evidence type="ECO:0000256" key="2">
    <source>
        <dbReference type="ARBA" id="ARBA00022670"/>
    </source>
</evidence>
<keyword evidence="4 7" id="KW-0378">Hydrolase</keyword>
<dbReference type="InterPro" id="IPR024079">
    <property type="entry name" value="MetalloPept_cat_dom_sf"/>
</dbReference>
<dbReference type="GO" id="GO:0006508">
    <property type="term" value="P:proteolysis"/>
    <property type="evidence" value="ECO:0007669"/>
    <property type="project" value="UniProtKB-KW"/>
</dbReference>
<dbReference type="Gene3D" id="1.10.1370.10">
    <property type="entry name" value="Neurolysin, domain 3"/>
    <property type="match status" value="1"/>
</dbReference>
<evidence type="ECO:0000313" key="9">
    <source>
        <dbReference type="EMBL" id="PNS14042.1"/>
    </source>
</evidence>
<evidence type="ECO:0000256" key="5">
    <source>
        <dbReference type="ARBA" id="ARBA00022833"/>
    </source>
</evidence>
<dbReference type="Proteomes" id="UP000243797">
    <property type="component" value="Unassembled WGS sequence"/>
</dbReference>
<dbReference type="STRING" id="2082308.A0A2K1QGM6"/>
<proteinExistence type="inferred from homology"/>
<dbReference type="PANTHER" id="PTHR11804">
    <property type="entry name" value="PROTEASE M3 THIMET OLIGOPEPTIDASE-RELATED"/>
    <property type="match status" value="1"/>
</dbReference>
<comment type="caution">
    <text evidence="9">The sequence shown here is derived from an EMBL/GenBank/DDBJ whole genome shotgun (WGS) entry which is preliminary data.</text>
</comment>
<keyword evidence="10" id="KW-1185">Reference proteome</keyword>
<dbReference type="Gene3D" id="1.20.1050.40">
    <property type="entry name" value="Endopeptidase. Chain P, domain 1"/>
    <property type="match status" value="1"/>
</dbReference>
<dbReference type="InParanoid" id="A0A2K1QGM6"/>
<keyword evidence="2 7" id="KW-0645">Protease</keyword>
<evidence type="ECO:0000313" key="10">
    <source>
        <dbReference type="Proteomes" id="UP000243797"/>
    </source>
</evidence>
<evidence type="ECO:0000256" key="6">
    <source>
        <dbReference type="ARBA" id="ARBA00023049"/>
    </source>
</evidence>
<dbReference type="GO" id="GO:0005758">
    <property type="term" value="C:mitochondrial intermembrane space"/>
    <property type="evidence" value="ECO:0007669"/>
    <property type="project" value="TreeGrafter"/>
</dbReference>
<sequence>MSSSLQPPEQVPLIFTATGCSIEADANALIERSKEVIDGLVSSVTPGTASFAEVIDVLAQLENERQLSSHILGLYSRVATDPTLRQASTRAEQRIDSFLIDIGKRTDVFRLVDAVCQKHQDDEQLTLEDRKYLIEERRRYLRNGVNLGTEDARKLVEIRKRLHVVAQDFARNLDEQEHCILLTRHDLEGVPESLLSELEAEEGELEGRLRLPLGRSEYGTTMSFASSSETRKRVFIQNLERGRRNVDLLREAVKLRLDAAKLLGYSSHSDYAVEVKMATTSASVSSFLEDIKVRVLGRVSQDIQTLLDCKRQDMKSSVEPIVLHRWDVQYYTRMLQEKDDQLDHLMVSEYFPLMTMVERMLSLFSQLLGIQVQDMRNATWWNDDMVWHEDVLAYSVWDEDEAGSDFLGYLYLDLHTRPGKGGMPYCYPLQAGYLCSDGRRHRPSTALITNFPKATKNQSSLLKHSELVVLLHELGHGIHDLVGNCKYSRYHGAETVGDFNEAPSQMLENWCWHPVGLKYLSSHHVTGDTLLDNIIESIIKSKHSLPALSLMPQLRLTLFDAAVHGLLKVEAGDVEQIYKDILDLDGLKGHDENCGFGTFRHLFFGYDAGMYGYLWSKVIAMDLFDSCFKSDPLCREMGLKYRHMVLGKGGSQDETKTLTDFLGRPQDSHAFFRDLGLE</sequence>
<name>A0A2K1QGM6_9PEZI</name>
<dbReference type="AlphaFoldDB" id="A0A2K1QGM6"/>
<feature type="domain" description="Peptidase M3A/M3B catalytic" evidence="8">
    <location>
        <begin position="225"/>
        <end position="676"/>
    </location>
</feature>
<organism evidence="9 10">
    <name type="scientific">Sphaceloma murrayae</name>
    <dbReference type="NCBI Taxonomy" id="2082308"/>
    <lineage>
        <taxon>Eukaryota</taxon>
        <taxon>Fungi</taxon>
        <taxon>Dikarya</taxon>
        <taxon>Ascomycota</taxon>
        <taxon>Pezizomycotina</taxon>
        <taxon>Dothideomycetes</taxon>
        <taxon>Dothideomycetidae</taxon>
        <taxon>Myriangiales</taxon>
        <taxon>Elsinoaceae</taxon>
        <taxon>Sphaceloma</taxon>
    </lineage>
</organism>
<dbReference type="InterPro" id="IPR045090">
    <property type="entry name" value="Pept_M3A_M3B"/>
</dbReference>
<comment type="cofactor">
    <cofactor evidence="7">
        <name>Zn(2+)</name>
        <dbReference type="ChEBI" id="CHEBI:29105"/>
    </cofactor>
    <text evidence="7">Binds 1 zinc ion.</text>
</comment>
<dbReference type="CDD" id="cd06455">
    <property type="entry name" value="M3A_TOP"/>
    <property type="match status" value="1"/>
</dbReference>
<accession>A0A2K1QGM6</accession>
<dbReference type="OrthoDB" id="534666at2759"/>
<dbReference type="GO" id="GO:0046872">
    <property type="term" value="F:metal ion binding"/>
    <property type="evidence" value="ECO:0007669"/>
    <property type="project" value="UniProtKB-UniRule"/>
</dbReference>
<dbReference type="GO" id="GO:0006518">
    <property type="term" value="P:peptide metabolic process"/>
    <property type="evidence" value="ECO:0007669"/>
    <property type="project" value="TreeGrafter"/>
</dbReference>
<evidence type="ECO:0000256" key="4">
    <source>
        <dbReference type="ARBA" id="ARBA00022801"/>
    </source>
</evidence>
<dbReference type="InterPro" id="IPR001567">
    <property type="entry name" value="Pept_M3A_M3B_dom"/>
</dbReference>
<keyword evidence="5 7" id="KW-0862">Zinc</keyword>